<dbReference type="InterPro" id="IPR004046">
    <property type="entry name" value="GST_C"/>
</dbReference>
<evidence type="ECO:0000256" key="1">
    <source>
        <dbReference type="ARBA" id="ARBA00011738"/>
    </source>
</evidence>
<gene>
    <name evidence="4" type="primary">GSTT1</name>
</gene>
<protein>
    <submittedName>
        <fullName evidence="4">Glutathione S-transferase 1</fullName>
    </submittedName>
</protein>
<dbReference type="SUPFAM" id="SSF52833">
    <property type="entry name" value="Thioredoxin-like"/>
    <property type="match status" value="1"/>
</dbReference>
<dbReference type="Pfam" id="PF13417">
    <property type="entry name" value="GST_N_3"/>
    <property type="match status" value="1"/>
</dbReference>
<dbReference type="PROSITE" id="PS50404">
    <property type="entry name" value="GST_NTER"/>
    <property type="match status" value="1"/>
</dbReference>
<dbReference type="PANTHER" id="PTHR43969:SF4">
    <property type="entry name" value="FI01423P-RELATED"/>
    <property type="match status" value="1"/>
</dbReference>
<evidence type="ECO:0000259" key="3">
    <source>
        <dbReference type="PROSITE" id="PS50405"/>
    </source>
</evidence>
<dbReference type="InterPro" id="IPR004045">
    <property type="entry name" value="Glutathione_S-Trfase_N"/>
</dbReference>
<evidence type="ECO:0000313" key="4">
    <source>
        <dbReference type="EMBL" id="JAC48410.1"/>
    </source>
</evidence>
<dbReference type="FunFam" id="3.40.30.10:FF:000034">
    <property type="entry name" value="glutathione S-transferase 1"/>
    <property type="match status" value="1"/>
</dbReference>
<feature type="domain" description="GST C-terminal" evidence="3">
    <location>
        <begin position="89"/>
        <end position="212"/>
    </location>
</feature>
<dbReference type="CDD" id="cd03177">
    <property type="entry name" value="GST_C_Delta_Epsilon"/>
    <property type="match status" value="1"/>
</dbReference>
<dbReference type="InterPro" id="IPR040079">
    <property type="entry name" value="Glutathione_S-Trfase"/>
</dbReference>
<name>A0A034W2S2_BACDO</name>
<dbReference type="InterPro" id="IPR010987">
    <property type="entry name" value="Glutathione-S-Trfase_C-like"/>
</dbReference>
<feature type="domain" description="GST N-terminal" evidence="2">
    <location>
        <begin position="2"/>
        <end position="83"/>
    </location>
</feature>
<comment type="subunit">
    <text evidence="1">Homodimer.</text>
</comment>
<dbReference type="PROSITE" id="PS50405">
    <property type="entry name" value="GST_CTER"/>
    <property type="match status" value="1"/>
</dbReference>
<dbReference type="OrthoDB" id="2309723at2759"/>
<reference evidence="4" key="1">
    <citation type="journal article" date="2014" name="BMC Genomics">
        <title>Characterizing the developmental transcriptome of the oriental fruit fly, Bactrocera dorsalis (Diptera: Tephritidae) through comparative genomic analysis with Drosophila melanogaster utilizing modENCODE datasets.</title>
        <authorList>
            <person name="Geib S.M."/>
            <person name="Calla B."/>
            <person name="Hall B."/>
            <person name="Hou S."/>
            <person name="Manoukis N.C."/>
        </authorList>
    </citation>
    <scope>NUCLEOTIDE SEQUENCE</scope>
    <source>
        <strain evidence="4">Punador</strain>
    </source>
</reference>
<accession>A0A034W2S2</accession>
<dbReference type="GO" id="GO:0006749">
    <property type="term" value="P:glutathione metabolic process"/>
    <property type="evidence" value="ECO:0007669"/>
    <property type="project" value="TreeGrafter"/>
</dbReference>
<dbReference type="PANTHER" id="PTHR43969">
    <property type="entry name" value="GLUTATHIONE S TRANSFERASE D10, ISOFORM A-RELATED"/>
    <property type="match status" value="1"/>
</dbReference>
<dbReference type="SUPFAM" id="SSF47616">
    <property type="entry name" value="GST C-terminal domain-like"/>
    <property type="match status" value="1"/>
</dbReference>
<dbReference type="InterPro" id="IPR036282">
    <property type="entry name" value="Glutathione-S-Trfase_C_sf"/>
</dbReference>
<dbReference type="FunFam" id="1.20.1050.10:FF:000007">
    <property type="entry name" value="Glutathione S-transferase 1-1"/>
    <property type="match status" value="1"/>
</dbReference>
<dbReference type="AlphaFoldDB" id="A0A034W2S2"/>
<dbReference type="Gene3D" id="3.40.30.10">
    <property type="entry name" value="Glutaredoxin"/>
    <property type="match status" value="1"/>
</dbReference>
<proteinExistence type="predicted"/>
<dbReference type="SFLD" id="SFLDG00358">
    <property type="entry name" value="Main_(cytGST)"/>
    <property type="match status" value="1"/>
</dbReference>
<dbReference type="Pfam" id="PF00043">
    <property type="entry name" value="GST_C"/>
    <property type="match status" value="1"/>
</dbReference>
<keyword evidence="4" id="KW-0808">Transferase</keyword>
<organism evidence="4">
    <name type="scientific">Bactrocera dorsalis</name>
    <name type="common">Oriental fruit fly</name>
    <name type="synonym">Dacus dorsalis</name>
    <dbReference type="NCBI Taxonomy" id="27457"/>
    <lineage>
        <taxon>Eukaryota</taxon>
        <taxon>Metazoa</taxon>
        <taxon>Ecdysozoa</taxon>
        <taxon>Arthropoda</taxon>
        <taxon>Hexapoda</taxon>
        <taxon>Insecta</taxon>
        <taxon>Pterygota</taxon>
        <taxon>Neoptera</taxon>
        <taxon>Endopterygota</taxon>
        <taxon>Diptera</taxon>
        <taxon>Brachycera</taxon>
        <taxon>Muscomorpha</taxon>
        <taxon>Tephritoidea</taxon>
        <taxon>Tephritidae</taxon>
        <taxon>Bactrocera</taxon>
        <taxon>Bactrocera</taxon>
    </lineage>
</organism>
<dbReference type="SFLD" id="SFLDS00019">
    <property type="entry name" value="Glutathione_Transferase_(cytos"/>
    <property type="match status" value="1"/>
</dbReference>
<dbReference type="SFLD" id="SFLDG01153">
    <property type="entry name" value="Main.4:_Theta-like"/>
    <property type="match status" value="1"/>
</dbReference>
<evidence type="ECO:0000259" key="2">
    <source>
        <dbReference type="PROSITE" id="PS50404"/>
    </source>
</evidence>
<dbReference type="GO" id="GO:0004364">
    <property type="term" value="F:glutathione transferase activity"/>
    <property type="evidence" value="ECO:0007669"/>
    <property type="project" value="TreeGrafter"/>
</dbReference>
<dbReference type="Gene3D" id="1.20.1050.10">
    <property type="match status" value="1"/>
</dbReference>
<sequence length="221" mass="24859">MGKLELYAIDVSAPCRAVLLTLKALNLPYEYKLVNLMTGENRTPEYLAINPHGTVPTLVDDRVVLTDSHAIITYVVDKYGTDDSLYPKDLVLRAKVNQALFYEATVVFDRTLLSISKPIFTNNTVVPVAKIDAVYKVYEQLESFLQAHPYFAGEQLTVADFSLVATVTALFPFAELDAGKYPKIHEWIRRLEQLPYYAEANAAGVKQYYDVLKAIGFKVLK</sequence>
<dbReference type="InterPro" id="IPR036249">
    <property type="entry name" value="Thioredoxin-like_sf"/>
</dbReference>
<dbReference type="EMBL" id="GAKP01010542">
    <property type="protein sequence ID" value="JAC48410.1"/>
    <property type="molecule type" value="Transcribed_RNA"/>
</dbReference>